<dbReference type="RefSeq" id="WP_058930217.1">
    <property type="nucleotide sequence ID" value="NZ_CP013747.1"/>
</dbReference>
<reference evidence="5 6" key="1">
    <citation type="submission" date="2015-12" db="EMBL/GenBank/DDBJ databases">
        <authorList>
            <person name="Shamseldin A."/>
            <person name="Moawad H."/>
            <person name="Abd El-Rahim W.M."/>
            <person name="Sadowsky M.J."/>
        </authorList>
    </citation>
    <scope>NUCLEOTIDE SEQUENCE [LARGE SCALE GENOMIC DNA]</scope>
    <source>
        <strain evidence="5 6">Ar51</strain>
    </source>
</reference>
<dbReference type="InterPro" id="IPR033379">
    <property type="entry name" value="Acid_Pase_AS"/>
</dbReference>
<dbReference type="InterPro" id="IPR028098">
    <property type="entry name" value="Glyco_trans_4-like_N"/>
</dbReference>
<dbReference type="Pfam" id="PF00534">
    <property type="entry name" value="Glycos_transf_1"/>
    <property type="match status" value="1"/>
</dbReference>
<dbReference type="PROSITE" id="PS00616">
    <property type="entry name" value="HIS_ACID_PHOSPHAT_1"/>
    <property type="match status" value="1"/>
</dbReference>
<dbReference type="SUPFAM" id="SSF53756">
    <property type="entry name" value="UDP-Glycosyltransferase/glycogen phosphorylase"/>
    <property type="match status" value="1"/>
</dbReference>
<dbReference type="STRING" id="121292.AU252_07745"/>
<dbReference type="Gene3D" id="3.40.50.2000">
    <property type="entry name" value="Glycogen Phosphorylase B"/>
    <property type="match status" value="2"/>
</dbReference>
<dbReference type="GO" id="GO:0016757">
    <property type="term" value="F:glycosyltransferase activity"/>
    <property type="evidence" value="ECO:0007669"/>
    <property type="project" value="UniProtKB-KW"/>
</dbReference>
<feature type="domain" description="Glycosyltransferase subfamily 4-like N-terminal" evidence="4">
    <location>
        <begin position="18"/>
        <end position="159"/>
    </location>
</feature>
<gene>
    <name evidence="5" type="ORF">AU252_07745</name>
</gene>
<evidence type="ECO:0000259" key="4">
    <source>
        <dbReference type="Pfam" id="PF13439"/>
    </source>
</evidence>
<keyword evidence="1" id="KW-0328">Glycosyltransferase</keyword>
<protein>
    <submittedName>
        <fullName evidence="5">Glycosyl transferase family 1</fullName>
    </submittedName>
</protein>
<name>A0A0U3R796_9MICC</name>
<keyword evidence="2 5" id="KW-0808">Transferase</keyword>
<feature type="domain" description="Glycosyl transferase family 1" evidence="3">
    <location>
        <begin position="170"/>
        <end position="295"/>
    </location>
</feature>
<dbReference type="AlphaFoldDB" id="A0A0U3R796"/>
<dbReference type="PANTHER" id="PTHR12526">
    <property type="entry name" value="GLYCOSYLTRANSFERASE"/>
    <property type="match status" value="1"/>
</dbReference>
<dbReference type="InterPro" id="IPR001296">
    <property type="entry name" value="Glyco_trans_1"/>
</dbReference>
<evidence type="ECO:0000313" key="6">
    <source>
        <dbReference type="Proteomes" id="UP000065151"/>
    </source>
</evidence>
<proteinExistence type="predicted"/>
<evidence type="ECO:0000256" key="2">
    <source>
        <dbReference type="ARBA" id="ARBA00022679"/>
    </source>
</evidence>
<dbReference type="PANTHER" id="PTHR12526:SF595">
    <property type="entry name" value="BLL5217 PROTEIN"/>
    <property type="match status" value="1"/>
</dbReference>
<dbReference type="Proteomes" id="UP000065151">
    <property type="component" value="Chromosome"/>
</dbReference>
<sequence>MRIGLIAPPWLPVPPLGYGGTEAVIHALATTLAAAGHSVVLAAAADSTCPVELLDGFAPAERAAMGSTSSELPHVIRAYAGLDDVDIIHDHTLAGPLYRHRPPGIPVVSTIHSDMTPALCRVYEAFSRDVSLVAISQHQANSAPDLKIRRVIHHGIDPATVPPGAGAGGYACFLGRMAPCKGIAEAIAVARRAGMQLKIAAKMSDPAEVDYFRSVIAPLLGPDEEFLGELDADGKFALLGNAVALLNPVQWDEPFGMVMIEALAAGTPVVATPRGSAPEIIEHGVTGFLAAGTDALASCLQRASGLDRHGCRSAVETRFSAEAMSRKYVELFEDVL</sequence>
<organism evidence="5">
    <name type="scientific">Pseudarthrobacter sulfonivorans</name>
    <dbReference type="NCBI Taxonomy" id="121292"/>
    <lineage>
        <taxon>Bacteria</taxon>
        <taxon>Bacillati</taxon>
        <taxon>Actinomycetota</taxon>
        <taxon>Actinomycetes</taxon>
        <taxon>Micrococcales</taxon>
        <taxon>Micrococcaceae</taxon>
        <taxon>Pseudarthrobacter</taxon>
    </lineage>
</organism>
<evidence type="ECO:0000256" key="1">
    <source>
        <dbReference type="ARBA" id="ARBA00022676"/>
    </source>
</evidence>
<dbReference type="KEGG" id="psul:AU252_07745"/>
<evidence type="ECO:0000313" key="5">
    <source>
        <dbReference type="EMBL" id="ALV41057.1"/>
    </source>
</evidence>
<evidence type="ECO:0000259" key="3">
    <source>
        <dbReference type="Pfam" id="PF00534"/>
    </source>
</evidence>
<dbReference type="Pfam" id="PF13439">
    <property type="entry name" value="Glyco_transf_4"/>
    <property type="match status" value="1"/>
</dbReference>
<dbReference type="EMBL" id="CP013747">
    <property type="protein sequence ID" value="ALV41057.1"/>
    <property type="molecule type" value="Genomic_DNA"/>
</dbReference>
<dbReference type="CDD" id="cd03802">
    <property type="entry name" value="GT4_AviGT4-like"/>
    <property type="match status" value="1"/>
</dbReference>
<accession>A0A0U3R796</accession>